<feature type="domain" description="Trypanosome variant surface glycoprotein B-type N-terminal" evidence="11">
    <location>
        <begin position="3"/>
        <end position="290"/>
    </location>
</feature>
<evidence type="ECO:0000256" key="5">
    <source>
        <dbReference type="ARBA" id="ARBA00022729"/>
    </source>
</evidence>
<feature type="non-terminal residue" evidence="12">
    <location>
        <position position="1"/>
    </location>
</feature>
<evidence type="ECO:0000256" key="1">
    <source>
        <dbReference type="ARBA" id="ARBA00002523"/>
    </source>
</evidence>
<dbReference type="GO" id="GO:0005886">
    <property type="term" value="C:plasma membrane"/>
    <property type="evidence" value="ECO:0007669"/>
    <property type="project" value="UniProtKB-SubCell"/>
</dbReference>
<evidence type="ECO:0000259" key="11">
    <source>
        <dbReference type="Pfam" id="PF13206"/>
    </source>
</evidence>
<dbReference type="Pfam" id="PF10659">
    <property type="entry name" value="Trypan_glycop_C"/>
    <property type="match status" value="1"/>
</dbReference>
<feature type="domain" description="Trypanosome variant surface glycoprotein C-terminal" evidence="10">
    <location>
        <begin position="340"/>
        <end position="413"/>
    </location>
</feature>
<dbReference type="VEuPathDB" id="TriTrypDB:Tb427_000391600"/>
<dbReference type="InterPro" id="IPR019609">
    <property type="entry name" value="Variant_surf_glycoprt_trypan_C"/>
</dbReference>
<evidence type="ECO:0000256" key="4">
    <source>
        <dbReference type="ARBA" id="ARBA00022622"/>
    </source>
</evidence>
<dbReference type="Gene3D" id="3.30.1680.40">
    <property type="match status" value="1"/>
</dbReference>
<evidence type="ECO:0000256" key="3">
    <source>
        <dbReference type="ARBA" id="ARBA00022475"/>
    </source>
</evidence>
<dbReference type="AlphaFoldDB" id="M4SWN8"/>
<evidence type="ECO:0000256" key="6">
    <source>
        <dbReference type="ARBA" id="ARBA00023136"/>
    </source>
</evidence>
<organism evidence="12">
    <name type="scientific">Trypanosoma brucei</name>
    <dbReference type="NCBI Taxonomy" id="5691"/>
    <lineage>
        <taxon>Eukaryota</taxon>
        <taxon>Discoba</taxon>
        <taxon>Euglenozoa</taxon>
        <taxon>Kinetoplastea</taxon>
        <taxon>Metakinetoplastina</taxon>
        <taxon>Trypanosomatida</taxon>
        <taxon>Trypanosomatidae</taxon>
        <taxon>Trypanosoma</taxon>
    </lineage>
</organism>
<feature type="region of interest" description="Disordered" evidence="9">
    <location>
        <begin position="364"/>
        <end position="383"/>
    </location>
</feature>
<name>M4SWN8_9TRYP</name>
<evidence type="ECO:0000256" key="7">
    <source>
        <dbReference type="ARBA" id="ARBA00023180"/>
    </source>
</evidence>
<evidence type="ECO:0000256" key="2">
    <source>
        <dbReference type="ARBA" id="ARBA00004609"/>
    </source>
</evidence>
<evidence type="ECO:0000259" key="10">
    <source>
        <dbReference type="Pfam" id="PF10659"/>
    </source>
</evidence>
<reference evidence="12" key="1">
    <citation type="submission" date="2013-02" db="EMBL/GenBank/DDBJ databases">
        <authorList>
            <person name="Cross G.A.M."/>
            <person name="Kim H.-S."/>
            <person name="Wickstead B."/>
        </authorList>
    </citation>
    <scope>NUCLEOTIDE SEQUENCE</scope>
    <source>
        <strain evidence="12">Lister 427</strain>
    </source>
</reference>
<comment type="function">
    <text evidence="1">VSG forms a coat on the surface of the parasite. The trypanosome evades the immune response of the host by expressing a series of antigenically distinct VSGs from an estimated 1000 VSG genes.</text>
</comment>
<evidence type="ECO:0000256" key="9">
    <source>
        <dbReference type="SAM" id="MobiDB-lite"/>
    </source>
</evidence>
<comment type="subcellular location">
    <subcellularLocation>
        <location evidence="2">Cell membrane</location>
        <topology evidence="2">Lipid-anchor</topology>
        <topology evidence="2">GPI-anchor</topology>
    </subcellularLocation>
</comment>
<keyword evidence="6" id="KW-0472">Membrane</keyword>
<dbReference type="GO" id="GO:0098552">
    <property type="term" value="C:side of membrane"/>
    <property type="evidence" value="ECO:0007669"/>
    <property type="project" value="UniProtKB-KW"/>
</dbReference>
<evidence type="ECO:0000313" key="12">
    <source>
        <dbReference type="EMBL" id="AGH59147.1"/>
    </source>
</evidence>
<keyword evidence="3" id="KW-1003">Cell membrane</keyword>
<proteinExistence type="predicted"/>
<sequence length="419" mass="43951">VEKMFFKGPEKTDWHATPAAAGVAHKLWDEQWTSWLHAAQAAAAQPEDAYLKSLELAKLPAAAKAAIKQAIRSIAAHSAAASNHGQGCNKPEPTITATQLTEKLRTAAYGMAANKPDAVTVAQAFGGTGNADRSQYCSSKNPGKNPKTALAAIACVCAAADTNAEDDVCGHHLTHSGNFQSTGGQPNTADMQGYGKTCGADRPAEIKASDLKALHSELTALIVTKGNDGFFGAVVTDCTGAKTAGICVKLPNYKSDTGQATKSLKLIRDIHDLAQTLETQEEAAATVAKTCELISINLKAMETLIGEAHIRAEEAEAAATTAATKQDTIPAASDNKCSGAPNKTKQGCEAVECDYDENKKECIPKPGTENTSTGTGDGAAVTTTEKCKDKEKDDCKSPDCKWEGKNAKIPVFLSIIKFL</sequence>
<dbReference type="InterPro" id="IPR025932">
    <property type="entry name" value="Trypano_VSG_B_N_dom"/>
</dbReference>
<evidence type="ECO:0000256" key="8">
    <source>
        <dbReference type="ARBA" id="ARBA00023288"/>
    </source>
</evidence>
<feature type="compositionally biased region" description="Polar residues" evidence="9">
    <location>
        <begin position="177"/>
        <end position="190"/>
    </location>
</feature>
<keyword evidence="7" id="KW-0325">Glycoprotein</keyword>
<dbReference type="EMBL" id="KC611716">
    <property type="protein sequence ID" value="AGH59147.1"/>
    <property type="molecule type" value="Genomic_DNA"/>
</dbReference>
<feature type="compositionally biased region" description="Low complexity" evidence="9">
    <location>
        <begin position="371"/>
        <end position="383"/>
    </location>
</feature>
<feature type="region of interest" description="Disordered" evidence="9">
    <location>
        <begin position="177"/>
        <end position="196"/>
    </location>
</feature>
<keyword evidence="8" id="KW-0449">Lipoprotein</keyword>
<keyword evidence="4" id="KW-0336">GPI-anchor</keyword>
<keyword evidence="5" id="KW-0732">Signal</keyword>
<accession>M4SWN8</accession>
<protein>
    <submittedName>
        <fullName evidence="12">Variant surface glycoprotein 3103</fullName>
    </submittedName>
</protein>
<dbReference type="Pfam" id="PF13206">
    <property type="entry name" value="VSG_B"/>
    <property type="match status" value="1"/>
</dbReference>
<reference evidence="12" key="2">
    <citation type="journal article" date="2014" name="Mol. Biochem. Parasitol.">
        <title>Capturing the variant surface glycoprotein repertoire (the VSGnome) of Trypanosoma brucei Lister 427.</title>
        <authorList>
            <person name="Cross G.A."/>
            <person name="Kim H.S."/>
            <person name="Wickstead B."/>
        </authorList>
    </citation>
    <scope>NUCLEOTIDE SEQUENCE</scope>
    <source>
        <strain evidence="12">Lister 427</strain>
    </source>
</reference>